<organism evidence="3 4">
    <name type="scientific">Pseudolycoriella hygida</name>
    <dbReference type="NCBI Taxonomy" id="35572"/>
    <lineage>
        <taxon>Eukaryota</taxon>
        <taxon>Metazoa</taxon>
        <taxon>Ecdysozoa</taxon>
        <taxon>Arthropoda</taxon>
        <taxon>Hexapoda</taxon>
        <taxon>Insecta</taxon>
        <taxon>Pterygota</taxon>
        <taxon>Neoptera</taxon>
        <taxon>Endopterygota</taxon>
        <taxon>Diptera</taxon>
        <taxon>Nematocera</taxon>
        <taxon>Sciaroidea</taxon>
        <taxon>Sciaridae</taxon>
        <taxon>Pseudolycoriella</taxon>
    </lineage>
</organism>
<reference evidence="3" key="1">
    <citation type="submission" date="2022-07" db="EMBL/GenBank/DDBJ databases">
        <authorList>
            <person name="Trinca V."/>
            <person name="Uliana J.V.C."/>
            <person name="Torres T.T."/>
            <person name="Ward R.J."/>
            <person name="Monesi N."/>
        </authorList>
    </citation>
    <scope>NUCLEOTIDE SEQUENCE</scope>
    <source>
        <strain evidence="3">HSMRA1968</strain>
        <tissue evidence="3">Whole embryos</tissue>
    </source>
</reference>
<gene>
    <name evidence="3" type="primary">TOPBP1</name>
    <name evidence="3" type="ORF">Bhyg_09248</name>
</gene>
<keyword evidence="4" id="KW-1185">Reference proteome</keyword>
<dbReference type="InterPro" id="IPR049542">
    <property type="entry name" value="TopBP1-like_BRCT0"/>
</dbReference>
<dbReference type="InterPro" id="IPR001357">
    <property type="entry name" value="BRCT_dom"/>
</dbReference>
<dbReference type="GO" id="GO:0033314">
    <property type="term" value="P:mitotic DNA replication checkpoint signaling"/>
    <property type="evidence" value="ECO:0007669"/>
    <property type="project" value="TreeGrafter"/>
</dbReference>
<dbReference type="Proteomes" id="UP001151699">
    <property type="component" value="Chromosome B"/>
</dbReference>
<proteinExistence type="predicted"/>
<name>A0A9Q0N638_9DIPT</name>
<comment type="caution">
    <text evidence="3">The sequence shown here is derived from an EMBL/GenBank/DDBJ whole genome shotgun (WGS) entry which is preliminary data.</text>
</comment>
<evidence type="ECO:0000259" key="2">
    <source>
        <dbReference type="PROSITE" id="PS50172"/>
    </source>
</evidence>
<dbReference type="PANTHER" id="PTHR13561">
    <property type="entry name" value="DNA REPLICATION REGULATOR DPB11-RELATED"/>
    <property type="match status" value="1"/>
</dbReference>
<keyword evidence="1" id="KW-0677">Repeat</keyword>
<dbReference type="AlphaFoldDB" id="A0A9Q0N638"/>
<dbReference type="SUPFAM" id="SSF52113">
    <property type="entry name" value="BRCT domain"/>
    <property type="match status" value="1"/>
</dbReference>
<dbReference type="Pfam" id="PF12738">
    <property type="entry name" value="PTCB-BRCT"/>
    <property type="match status" value="1"/>
</dbReference>
<dbReference type="EMBL" id="WJQU01000002">
    <property type="protein sequence ID" value="KAJ6644281.1"/>
    <property type="molecule type" value="Genomic_DNA"/>
</dbReference>
<accession>A0A9Q0N638</accession>
<dbReference type="InterPro" id="IPR036420">
    <property type="entry name" value="BRCT_dom_sf"/>
</dbReference>
<sequence>MASQRITDLMQSTACESEIKFYFVTKSGSIDEASEDLKYSFQIIADFSSCTENLLWVSEANCLKFDVSSLSKENIFVLEEFEGDAFQHLALTKAIVLGPRVVISCQLTDDAVPNIASPIYTLALKNAVVCLSGLSAERRAEIHKLVGFMGGLWTKDLTESTTHLITNTVTTAKYECARGEDLELIKSINKLN</sequence>
<evidence type="ECO:0000313" key="4">
    <source>
        <dbReference type="Proteomes" id="UP001151699"/>
    </source>
</evidence>
<dbReference type="OrthoDB" id="251770at2759"/>
<evidence type="ECO:0000313" key="3">
    <source>
        <dbReference type="EMBL" id="KAJ6644281.1"/>
    </source>
</evidence>
<dbReference type="InterPro" id="IPR059215">
    <property type="entry name" value="BRCT2_TopBP1-like"/>
</dbReference>
<evidence type="ECO:0000256" key="1">
    <source>
        <dbReference type="ARBA" id="ARBA00022737"/>
    </source>
</evidence>
<dbReference type="PANTHER" id="PTHR13561:SF20">
    <property type="entry name" value="DNA TOPOISOMERASE 2-BINDING PROTEIN 1"/>
    <property type="match status" value="1"/>
</dbReference>
<feature type="domain" description="BRCT" evidence="2">
    <location>
        <begin position="119"/>
        <end position="192"/>
    </location>
</feature>
<dbReference type="GO" id="GO:0006270">
    <property type="term" value="P:DNA replication initiation"/>
    <property type="evidence" value="ECO:0007669"/>
    <property type="project" value="TreeGrafter"/>
</dbReference>
<dbReference type="GO" id="GO:0007095">
    <property type="term" value="P:mitotic G2 DNA damage checkpoint signaling"/>
    <property type="evidence" value="ECO:0007669"/>
    <property type="project" value="TreeGrafter"/>
</dbReference>
<protein>
    <submittedName>
        <fullName evidence="3">DNA topoisomerase 2-binding protein 1</fullName>
    </submittedName>
</protein>
<dbReference type="Pfam" id="PF21298">
    <property type="entry name" value="TopBP1_BRCT0"/>
    <property type="match status" value="1"/>
</dbReference>
<dbReference type="PROSITE" id="PS50172">
    <property type="entry name" value="BRCT"/>
    <property type="match status" value="1"/>
</dbReference>
<dbReference type="CDD" id="cd17731">
    <property type="entry name" value="BRCT_TopBP1_rpt2_like"/>
    <property type="match status" value="1"/>
</dbReference>
<dbReference type="Gene3D" id="3.40.50.10190">
    <property type="entry name" value="BRCT domain"/>
    <property type="match status" value="2"/>
</dbReference>